<sequence>MALSTTRFARGVVFTLCFGLCSPASAWAQSPEHVAAAKATLEKSPVRGNCAPAQEDFLGWPASLVQRCEYQHEDMPGLAYVLDVKPETLARWVETGCSALMVGAGHCFDRTLKCALDSTRASFVIGGNLIAARSGVKQNRFYRNGVAIVAPRSGMSGAVPIQEQEQIAHIPEKDVSAMLDRGGVAFWNTLPYQFAVKALEIAVPAEMNTPDRREKWLEMVRVEMLKALESPENRLLSGWMSAHPITLRAGECPDSRDP</sequence>
<keyword evidence="1" id="KW-0732">Signal</keyword>
<dbReference type="AlphaFoldDB" id="A0A3G8M3X2"/>
<reference evidence="2 3" key="1">
    <citation type="submission" date="2018-11" db="EMBL/GenBank/DDBJ databases">
        <title>Genome squencing of methanotrophic bacteria isolated from alkaline groundwater in Korea.</title>
        <authorList>
            <person name="Nguyen L.N."/>
        </authorList>
    </citation>
    <scope>NUCLEOTIDE SEQUENCE [LARGE SCALE GENOMIC DNA]</scope>
    <source>
        <strain evidence="2 3">GW6</strain>
    </source>
</reference>
<feature type="signal peptide" evidence="1">
    <location>
        <begin position="1"/>
        <end position="28"/>
    </location>
</feature>
<protein>
    <submittedName>
        <fullName evidence="2">Uncharacterized protein</fullName>
    </submittedName>
</protein>
<feature type="chain" id="PRO_5017940793" evidence="1">
    <location>
        <begin position="29"/>
        <end position="258"/>
    </location>
</feature>
<evidence type="ECO:0000313" key="3">
    <source>
        <dbReference type="Proteomes" id="UP000273982"/>
    </source>
</evidence>
<evidence type="ECO:0000313" key="2">
    <source>
        <dbReference type="EMBL" id="AZG75720.1"/>
    </source>
</evidence>
<dbReference type="KEGG" id="mros:EHO51_02630"/>
<accession>A0A3G8M3X2</accession>
<dbReference type="EMBL" id="CP034086">
    <property type="protein sequence ID" value="AZG75720.1"/>
    <property type="molecule type" value="Genomic_DNA"/>
</dbReference>
<evidence type="ECO:0000256" key="1">
    <source>
        <dbReference type="SAM" id="SignalP"/>
    </source>
</evidence>
<dbReference type="RefSeq" id="WP_124737582.1">
    <property type="nucleotide sequence ID" value="NZ_CP034086.1"/>
</dbReference>
<dbReference type="Proteomes" id="UP000273982">
    <property type="component" value="Chromosome"/>
</dbReference>
<name>A0A3G8M3X2_9HYPH</name>
<gene>
    <name evidence="2" type="ORF">EHO51_02630</name>
</gene>
<proteinExistence type="predicted"/>
<organism evidence="2 3">
    <name type="scientific">Methylocystis rosea</name>
    <dbReference type="NCBI Taxonomy" id="173366"/>
    <lineage>
        <taxon>Bacteria</taxon>
        <taxon>Pseudomonadati</taxon>
        <taxon>Pseudomonadota</taxon>
        <taxon>Alphaproteobacteria</taxon>
        <taxon>Hyphomicrobiales</taxon>
        <taxon>Methylocystaceae</taxon>
        <taxon>Methylocystis</taxon>
    </lineage>
</organism>